<gene>
    <name evidence="1" type="ORF">HGUI_03244</name>
</gene>
<dbReference type="OrthoDB" id="3972733at2759"/>
<dbReference type="EMBL" id="FQNF01000075">
    <property type="protein sequence ID" value="SGZ41044.1"/>
    <property type="molecule type" value="Genomic_DNA"/>
</dbReference>
<evidence type="ECO:0000313" key="1">
    <source>
        <dbReference type="EMBL" id="SGZ41044.1"/>
    </source>
</evidence>
<reference evidence="2" key="1">
    <citation type="submission" date="2016-11" db="EMBL/GenBank/DDBJ databases">
        <authorList>
            <person name="Guldener U."/>
        </authorList>
    </citation>
    <scope>NUCLEOTIDE SEQUENCE [LARGE SCALE GENOMIC DNA]</scope>
</reference>
<organism evidence="1 2">
    <name type="scientific">Hanseniaspora guilliermondii</name>
    <dbReference type="NCBI Taxonomy" id="56406"/>
    <lineage>
        <taxon>Eukaryota</taxon>
        <taxon>Fungi</taxon>
        <taxon>Dikarya</taxon>
        <taxon>Ascomycota</taxon>
        <taxon>Saccharomycotina</taxon>
        <taxon>Saccharomycetes</taxon>
        <taxon>Saccharomycodales</taxon>
        <taxon>Saccharomycodaceae</taxon>
        <taxon>Hanseniaspora</taxon>
    </lineage>
</organism>
<dbReference type="AlphaFoldDB" id="A0A1L0B5E3"/>
<accession>A0A1L0B5E3</accession>
<evidence type="ECO:0000313" key="2">
    <source>
        <dbReference type="Proteomes" id="UP000183365"/>
    </source>
</evidence>
<proteinExistence type="predicted"/>
<sequence length="640" mass="76631">MNNYIIKNKERKQLKYNKLLKYNEPLTHLSTSKTFEISTVFKYEKQPDYKALILEETLNESIFKRDQGMDESTCLIFAKPFNKHMKGHYYKYNIDQINNVYTVCEGLDLFNMDELKHSIKTNFFIKENDVFMLCAYDMFHQVDLRITFMNDMKEYEIDLHNNDLSEEVVWEGVYVSEFIRMFQTMDDYKTSNPHVSKLNDFCQMSNIKVEFQLFDLLMKYAPYSLQTGFDETCGFIEIDYINNNMIVAIRNFLSIRANGDDLLKMLLRKLIDYLDSHEVYLLMYLYLVNWFEIEDETFMNLINQAINFIEDPYLIKQYLILQLRFFERNDKFINICYIISKKLFELNPKDSFIQLNMIKYLYMTKSLEHDLSDLNLNHEHNIKEKLEIPQLSLKNFHFDYLLTEYSNVEIKEVENIRILTNGNIFYNYPKSSNGYLNFIWDNDDIFKDSAMNHDTSIDDLLAMQMECYENILINDCLVKCTGFLSYLTKINFKNENNSIKRYLYVRKKTLQYLNNTKSKDKRLLCSSYYFLGMYESCMKISMDILNICFDRFVFDILLQSTKEIDDVDVSIVLKYITIALSFEVRFYNNVHLSITRYVKEVLMKKRGLTKEYLMDASVHVIDAFINEKIVKMIINFYNSI</sequence>
<name>A0A1L0B5E3_9ASCO</name>
<keyword evidence="2" id="KW-1185">Reference proteome</keyword>
<protein>
    <submittedName>
        <fullName evidence="1">Uncharacterized protein</fullName>
    </submittedName>
</protein>
<dbReference type="Proteomes" id="UP000183365">
    <property type="component" value="Unassembled WGS sequence"/>
</dbReference>
<dbReference type="VEuPathDB" id="FungiDB:HGUI_03244"/>